<evidence type="ECO:0000313" key="7">
    <source>
        <dbReference type="EMBL" id="CAK7229856.1"/>
    </source>
</evidence>
<evidence type="ECO:0000256" key="1">
    <source>
        <dbReference type="ARBA" id="ARBA00009986"/>
    </source>
</evidence>
<evidence type="ECO:0000256" key="4">
    <source>
        <dbReference type="PROSITE-ProRule" id="PRU10007"/>
    </source>
</evidence>
<evidence type="ECO:0000313" key="8">
    <source>
        <dbReference type="Proteomes" id="UP001642406"/>
    </source>
</evidence>
<comment type="caution">
    <text evidence="7">The sequence shown here is derived from an EMBL/GenBank/DDBJ whole genome shotgun (WGS) entry which is preliminary data.</text>
</comment>
<name>A0ABP0CD82_9PEZI</name>
<dbReference type="Proteomes" id="UP001642406">
    <property type="component" value="Unassembled WGS sequence"/>
</dbReference>
<dbReference type="Gene3D" id="3.40.309.10">
    <property type="entry name" value="Aldehyde Dehydrogenase, Chain A, domain 2"/>
    <property type="match status" value="1"/>
</dbReference>
<feature type="active site" evidence="4">
    <location>
        <position position="261"/>
    </location>
</feature>
<dbReference type="InterPro" id="IPR016162">
    <property type="entry name" value="Ald_DH_N"/>
</dbReference>
<evidence type="ECO:0000256" key="5">
    <source>
        <dbReference type="RuleBase" id="RU003345"/>
    </source>
</evidence>
<dbReference type="InterPro" id="IPR015590">
    <property type="entry name" value="Aldehyde_DH_dom"/>
</dbReference>
<accession>A0ABP0CD82</accession>
<dbReference type="PROSITE" id="PS00687">
    <property type="entry name" value="ALDEHYDE_DEHYDR_GLU"/>
    <property type="match status" value="1"/>
</dbReference>
<keyword evidence="8" id="KW-1185">Reference proteome</keyword>
<keyword evidence="2 5" id="KW-0560">Oxidoreductase</keyword>
<evidence type="ECO:0000256" key="3">
    <source>
        <dbReference type="ARBA" id="ARBA00023027"/>
    </source>
</evidence>
<sequence>MAFTDADTSAKLATFGLVINGENVDTAADTFAVLDPITQKVVHYAPAATEAHARAAVETAEAAFETWRETTPIERRNIMLKAVEVLQSRQDELVRSMVEETGAKPSWAAFNIRTGIGFVQEAAGMTTQIKGDLLQSNDRGTLAMVFREPCGVILGIAPWNAPIILGIRAFITPLICGNTVILKASENSPRTQYLLVDAFREAGLPAGVLNFICCPRTSAAIVTETMIGHPSVQRINFTGSTAVGRIIAAMSAKYLKPTILELGGKAPMVVLKHASVAEAVRAAAFGAMQHQGQICMSTERIIIHKSVAAEFAKLMKEKIDSLHAADPRADSTAALGSLISPVAGSRVEKLVADALAKGATAHGGRFAVDGAIVQPLVLQNVQKGMDIYYQESFGPIVSLFEFETNEEAINLANDTEYGLVASVYGDDITDALAVARRIRSGSCHINGPTVHDEPHLPLGGQKASGYGKFGGTSCINEFTEERVVTIASHGHHYPI</sequence>
<keyword evidence="3" id="KW-0520">NAD</keyword>
<feature type="domain" description="Aldehyde dehydrogenase" evidence="6">
    <location>
        <begin position="26"/>
        <end position="484"/>
    </location>
</feature>
<dbReference type="SUPFAM" id="SSF53720">
    <property type="entry name" value="ALDH-like"/>
    <property type="match status" value="1"/>
</dbReference>
<comment type="similarity">
    <text evidence="1 5">Belongs to the aldehyde dehydrogenase family.</text>
</comment>
<dbReference type="Pfam" id="PF00171">
    <property type="entry name" value="Aldedh"/>
    <property type="match status" value="1"/>
</dbReference>
<dbReference type="InterPro" id="IPR016161">
    <property type="entry name" value="Ald_DH/histidinol_DH"/>
</dbReference>
<dbReference type="InterPro" id="IPR016163">
    <property type="entry name" value="Ald_DH_C"/>
</dbReference>
<dbReference type="InterPro" id="IPR029510">
    <property type="entry name" value="Ald_DH_CS_GLU"/>
</dbReference>
<proteinExistence type="inferred from homology"/>
<dbReference type="PANTHER" id="PTHR42986">
    <property type="entry name" value="BENZALDEHYDE DEHYDROGENASE YFMT"/>
    <property type="match status" value="1"/>
</dbReference>
<organism evidence="7 8">
    <name type="scientific">Sporothrix bragantina</name>
    <dbReference type="NCBI Taxonomy" id="671064"/>
    <lineage>
        <taxon>Eukaryota</taxon>
        <taxon>Fungi</taxon>
        <taxon>Dikarya</taxon>
        <taxon>Ascomycota</taxon>
        <taxon>Pezizomycotina</taxon>
        <taxon>Sordariomycetes</taxon>
        <taxon>Sordariomycetidae</taxon>
        <taxon>Ophiostomatales</taxon>
        <taxon>Ophiostomataceae</taxon>
        <taxon>Sporothrix</taxon>
    </lineage>
</organism>
<reference evidence="7 8" key="1">
    <citation type="submission" date="2024-01" db="EMBL/GenBank/DDBJ databases">
        <authorList>
            <person name="Allen C."/>
            <person name="Tagirdzhanova G."/>
        </authorList>
    </citation>
    <scope>NUCLEOTIDE SEQUENCE [LARGE SCALE GENOMIC DNA]</scope>
</reference>
<evidence type="ECO:0000256" key="2">
    <source>
        <dbReference type="ARBA" id="ARBA00023002"/>
    </source>
</evidence>
<dbReference type="PANTHER" id="PTHR42986:SF1">
    <property type="entry name" value="BENZALDEHYDE DEHYDROGENASE YFMT"/>
    <property type="match status" value="1"/>
</dbReference>
<protein>
    <recommendedName>
        <fullName evidence="6">Aldehyde dehydrogenase domain-containing protein</fullName>
    </recommendedName>
</protein>
<dbReference type="EMBL" id="CAWUHC010000083">
    <property type="protein sequence ID" value="CAK7229856.1"/>
    <property type="molecule type" value="Genomic_DNA"/>
</dbReference>
<dbReference type="Gene3D" id="3.40.605.10">
    <property type="entry name" value="Aldehyde Dehydrogenase, Chain A, domain 1"/>
    <property type="match status" value="1"/>
</dbReference>
<gene>
    <name evidence="7" type="ORF">SBRCBS47491_007389</name>
</gene>
<dbReference type="CDD" id="cd07105">
    <property type="entry name" value="ALDH_SaliADH"/>
    <property type="match status" value="1"/>
</dbReference>
<evidence type="ECO:0000259" key="6">
    <source>
        <dbReference type="Pfam" id="PF00171"/>
    </source>
</evidence>